<gene>
    <name evidence="2" type="ORF">F2Z07_06950</name>
</gene>
<evidence type="ECO:0000313" key="3">
    <source>
        <dbReference type="Proteomes" id="UP000481700"/>
    </source>
</evidence>
<feature type="domain" description="M23ase beta-sheet core" evidence="1">
    <location>
        <begin position="85"/>
        <end position="179"/>
    </location>
</feature>
<dbReference type="SUPFAM" id="SSF51261">
    <property type="entry name" value="Duplicated hybrid motif"/>
    <property type="match status" value="1"/>
</dbReference>
<dbReference type="FunFam" id="2.70.70.10:FF:000006">
    <property type="entry name" value="M23 family peptidase"/>
    <property type="match status" value="1"/>
</dbReference>
<dbReference type="Gene3D" id="2.70.70.10">
    <property type="entry name" value="Glucose Permease (Domain IIA)"/>
    <property type="match status" value="1"/>
</dbReference>
<comment type="caution">
    <text evidence="2">The sequence shown here is derived from an EMBL/GenBank/DDBJ whole genome shotgun (WGS) entry which is preliminary data.</text>
</comment>
<evidence type="ECO:0000259" key="1">
    <source>
        <dbReference type="Pfam" id="PF01551"/>
    </source>
</evidence>
<dbReference type="InterPro" id="IPR050570">
    <property type="entry name" value="Cell_wall_metabolism_enzyme"/>
</dbReference>
<dbReference type="AlphaFoldDB" id="A0A4R4GLH6"/>
<dbReference type="Proteomes" id="UP000481700">
    <property type="component" value="Unassembled WGS sequence"/>
</dbReference>
<dbReference type="GO" id="GO:0004222">
    <property type="term" value="F:metalloendopeptidase activity"/>
    <property type="evidence" value="ECO:0007669"/>
    <property type="project" value="TreeGrafter"/>
</dbReference>
<sequence>MCRIFSLCVLLLLALTGAAQDKRTLAVGVLQTARDFRQVAPVWHIISRQEDIFRFVPSVSPISESYRISDRFGYRVHPISGRRAFHAGLDMAAEYAATVHATASGTVSFSGDVPGYGKTVVVTHRFGFKTRYAHLTRIYRHKGAVVVKGEVIGFVGSTGQSTGNHLHYEVIKNDRVINPINFIYGTDE</sequence>
<accession>A0A4R4GLH6</accession>
<reference evidence="2 3" key="1">
    <citation type="journal article" date="2019" name="Nat. Med.">
        <title>A library of human gut bacterial isolates paired with longitudinal multiomics data enables mechanistic microbiome research.</title>
        <authorList>
            <person name="Poyet M."/>
            <person name="Groussin M."/>
            <person name="Gibbons S.M."/>
            <person name="Avila-Pacheco J."/>
            <person name="Jiang X."/>
            <person name="Kearney S.M."/>
            <person name="Perrotta A.R."/>
            <person name="Berdy B."/>
            <person name="Zhao S."/>
            <person name="Lieberman T.D."/>
            <person name="Swanson P.K."/>
            <person name="Smith M."/>
            <person name="Roesemann S."/>
            <person name="Alexander J.E."/>
            <person name="Rich S.A."/>
            <person name="Livny J."/>
            <person name="Vlamakis H."/>
            <person name="Clish C."/>
            <person name="Bullock K."/>
            <person name="Deik A."/>
            <person name="Scott J."/>
            <person name="Pierce K.A."/>
            <person name="Xavier R.J."/>
            <person name="Alm E.J."/>
        </authorList>
    </citation>
    <scope>NUCLEOTIDE SEQUENCE [LARGE SCALE GENOMIC DNA]</scope>
    <source>
        <strain evidence="2 3">BIOML-A25</strain>
    </source>
</reference>
<dbReference type="Pfam" id="PF01551">
    <property type="entry name" value="Peptidase_M23"/>
    <property type="match status" value="1"/>
</dbReference>
<dbReference type="PANTHER" id="PTHR21666:SF286">
    <property type="entry name" value="LIPOPROTEIN NLPD"/>
    <property type="match status" value="1"/>
</dbReference>
<protein>
    <submittedName>
        <fullName evidence="2">M23 family metallopeptidase</fullName>
    </submittedName>
</protein>
<dbReference type="PANTHER" id="PTHR21666">
    <property type="entry name" value="PEPTIDASE-RELATED"/>
    <property type="match status" value="1"/>
</dbReference>
<name>A0A4R4GLH6_9BACT</name>
<organism evidence="2 3">
    <name type="scientific">Phocaeicola dorei</name>
    <dbReference type="NCBI Taxonomy" id="357276"/>
    <lineage>
        <taxon>Bacteria</taxon>
        <taxon>Pseudomonadati</taxon>
        <taxon>Bacteroidota</taxon>
        <taxon>Bacteroidia</taxon>
        <taxon>Bacteroidales</taxon>
        <taxon>Bacteroidaceae</taxon>
        <taxon>Phocaeicola</taxon>
    </lineage>
</organism>
<dbReference type="EMBL" id="VVZV01000006">
    <property type="protein sequence ID" value="KAA5321826.1"/>
    <property type="molecule type" value="Genomic_DNA"/>
</dbReference>
<dbReference type="RefSeq" id="WP_117682370.1">
    <property type="nucleotide sequence ID" value="NZ_CP083689.1"/>
</dbReference>
<dbReference type="InterPro" id="IPR016047">
    <property type="entry name" value="M23ase_b-sheet_dom"/>
</dbReference>
<evidence type="ECO:0000313" key="2">
    <source>
        <dbReference type="EMBL" id="KAA5321826.1"/>
    </source>
</evidence>
<dbReference type="CDD" id="cd12797">
    <property type="entry name" value="M23_peptidase"/>
    <property type="match status" value="1"/>
</dbReference>
<proteinExistence type="predicted"/>
<dbReference type="InterPro" id="IPR011055">
    <property type="entry name" value="Dup_hybrid_motif"/>
</dbReference>